<keyword evidence="2" id="KW-1185">Reference proteome</keyword>
<dbReference type="Proteomes" id="UP000054495">
    <property type="component" value="Unassembled WGS sequence"/>
</dbReference>
<evidence type="ECO:0000313" key="2">
    <source>
        <dbReference type="Proteomes" id="UP000054495"/>
    </source>
</evidence>
<dbReference type="EMBL" id="KE125103">
    <property type="protein sequence ID" value="EPB71556.1"/>
    <property type="molecule type" value="Genomic_DNA"/>
</dbReference>
<gene>
    <name evidence="1" type="ORF">ANCCEY_09338</name>
</gene>
<reference evidence="1 2" key="1">
    <citation type="submission" date="2013-05" db="EMBL/GenBank/DDBJ databases">
        <title>Draft genome of the parasitic nematode Anyclostoma ceylanicum.</title>
        <authorList>
            <person name="Mitreva M."/>
        </authorList>
    </citation>
    <scope>NUCLEOTIDE SEQUENCE [LARGE SCALE GENOMIC DNA]</scope>
</reference>
<proteinExistence type="predicted"/>
<sequence length="80" mass="8962">MLLSQEPYGIGRVGCAAILDEPTLISRYFYDVFKSAVQDSLQQPDCSVCPVVGWMLGAYINRRPLKSPKKLKRAAKKKSE</sequence>
<protein>
    <submittedName>
        <fullName evidence="1">Uncharacterized protein</fullName>
    </submittedName>
</protein>
<evidence type="ECO:0000313" key="1">
    <source>
        <dbReference type="EMBL" id="EPB71556.1"/>
    </source>
</evidence>
<accession>A0A0D6LNE6</accession>
<organism evidence="1 2">
    <name type="scientific">Ancylostoma ceylanicum</name>
    <dbReference type="NCBI Taxonomy" id="53326"/>
    <lineage>
        <taxon>Eukaryota</taxon>
        <taxon>Metazoa</taxon>
        <taxon>Ecdysozoa</taxon>
        <taxon>Nematoda</taxon>
        <taxon>Chromadorea</taxon>
        <taxon>Rhabditida</taxon>
        <taxon>Rhabditina</taxon>
        <taxon>Rhabditomorpha</taxon>
        <taxon>Strongyloidea</taxon>
        <taxon>Ancylostomatidae</taxon>
        <taxon>Ancylostomatinae</taxon>
        <taxon>Ancylostoma</taxon>
    </lineage>
</organism>
<dbReference type="AlphaFoldDB" id="A0A0D6LNE6"/>
<name>A0A0D6LNE6_9BILA</name>